<dbReference type="Gene3D" id="6.10.130.10">
    <property type="entry name" value="Ubiquitin-protein ligase E3A, N-terminal zinc-binding domain (AZUL)"/>
    <property type="match status" value="1"/>
</dbReference>
<feature type="domain" description="Ubiquitin fusion degradation protein UFD1 N-terminal subdomain 1" evidence="4">
    <location>
        <begin position="69"/>
        <end position="128"/>
    </location>
</feature>
<dbReference type="InterPro" id="IPR055418">
    <property type="entry name" value="UFD1_N2"/>
</dbReference>
<dbReference type="Proteomes" id="UP001396898">
    <property type="component" value="Unassembled WGS sequence"/>
</dbReference>
<reference evidence="8 9" key="1">
    <citation type="submission" date="2023-01" db="EMBL/GenBank/DDBJ databases">
        <title>Analysis of 21 Apiospora genomes using comparative genomics revels a genus with tremendous synthesis potential of carbohydrate active enzymes and secondary metabolites.</title>
        <authorList>
            <person name="Sorensen T."/>
        </authorList>
    </citation>
    <scope>NUCLEOTIDE SEQUENCE [LARGE SCALE GENOMIC DNA]</scope>
    <source>
        <strain evidence="8 9">CBS 20057</strain>
    </source>
</reference>
<evidence type="ECO:0000313" key="9">
    <source>
        <dbReference type="Proteomes" id="UP001396898"/>
    </source>
</evidence>
<gene>
    <name evidence="8" type="ORF">PG991_016265</name>
</gene>
<keyword evidence="2" id="KW-0833">Ubl conjugation pathway</keyword>
<dbReference type="Pfam" id="PF16558">
    <property type="entry name" value="AZUL"/>
    <property type="match status" value="1"/>
</dbReference>
<dbReference type="EMBL" id="JAQQWI010000025">
    <property type="protein sequence ID" value="KAK7993086.1"/>
    <property type="molecule type" value="Genomic_DNA"/>
</dbReference>
<keyword evidence="9" id="KW-1185">Reference proteome</keyword>
<comment type="similarity">
    <text evidence="1">Belongs to the UFD1 family.</text>
</comment>
<dbReference type="InterPro" id="IPR042299">
    <property type="entry name" value="Ufd1-like_Nn"/>
</dbReference>
<dbReference type="Gene3D" id="2.40.40.50">
    <property type="entry name" value="Ubiquitin fusion degradation protein UFD1, N-terminal domain"/>
    <property type="match status" value="1"/>
</dbReference>
<dbReference type="InterPro" id="IPR004854">
    <property type="entry name" value="Ufd1-like"/>
</dbReference>
<evidence type="ECO:0000313" key="8">
    <source>
        <dbReference type="EMBL" id="KAK7993086.1"/>
    </source>
</evidence>
<evidence type="ECO:0000256" key="1">
    <source>
        <dbReference type="ARBA" id="ARBA00006043"/>
    </source>
</evidence>
<evidence type="ECO:0000259" key="5">
    <source>
        <dbReference type="Pfam" id="PF16558"/>
    </source>
</evidence>
<protein>
    <submittedName>
        <fullName evidence="8">Ubiquitin fusion degradation protein</fullName>
    </submittedName>
</protein>
<evidence type="ECO:0000259" key="6">
    <source>
        <dbReference type="Pfam" id="PF24503"/>
    </source>
</evidence>
<feature type="domain" description="DUF7590" evidence="6">
    <location>
        <begin position="280"/>
        <end position="409"/>
    </location>
</feature>
<dbReference type="InterPro" id="IPR056012">
    <property type="entry name" value="DUF7590"/>
</dbReference>
<feature type="compositionally biased region" description="Polar residues" evidence="3">
    <location>
        <begin position="405"/>
        <end position="421"/>
    </location>
</feature>
<evidence type="ECO:0000259" key="7">
    <source>
        <dbReference type="Pfam" id="PF24842"/>
    </source>
</evidence>
<name>A0ABR1QZQ4_9PEZI</name>
<dbReference type="InterPro" id="IPR042556">
    <property type="entry name" value="AZUL_sf"/>
</dbReference>
<comment type="caution">
    <text evidence="8">The sequence shown here is derived from an EMBL/GenBank/DDBJ whole genome shotgun (WGS) entry which is preliminary data.</text>
</comment>
<evidence type="ECO:0000259" key="4">
    <source>
        <dbReference type="Pfam" id="PF03152"/>
    </source>
</evidence>
<accession>A0ABR1QZQ4</accession>
<dbReference type="Pfam" id="PF24503">
    <property type="entry name" value="DUF7590"/>
    <property type="match status" value="1"/>
</dbReference>
<dbReference type="Gene3D" id="3.10.330.10">
    <property type="match status" value="1"/>
</dbReference>
<organism evidence="8 9">
    <name type="scientific">Apiospora marii</name>
    <dbReference type="NCBI Taxonomy" id="335849"/>
    <lineage>
        <taxon>Eukaryota</taxon>
        <taxon>Fungi</taxon>
        <taxon>Dikarya</taxon>
        <taxon>Ascomycota</taxon>
        <taxon>Pezizomycotina</taxon>
        <taxon>Sordariomycetes</taxon>
        <taxon>Xylariomycetidae</taxon>
        <taxon>Amphisphaeriales</taxon>
        <taxon>Apiosporaceae</taxon>
        <taxon>Apiospora</taxon>
    </lineage>
</organism>
<evidence type="ECO:0000256" key="3">
    <source>
        <dbReference type="SAM" id="MobiDB-lite"/>
    </source>
</evidence>
<dbReference type="InterPro" id="IPR032353">
    <property type="entry name" value="AZUL"/>
</dbReference>
<dbReference type="Pfam" id="PF23580">
    <property type="entry name" value="Znf_XAF1_N"/>
    <property type="match status" value="1"/>
</dbReference>
<feature type="domain" description="Ubiquitin fusion degradation protein UFD1 N-terminal subdomain 2" evidence="7">
    <location>
        <begin position="177"/>
        <end position="254"/>
    </location>
</feature>
<dbReference type="PANTHER" id="PTHR12555:SF15">
    <property type="entry name" value="FUSION DEGRADATION PROTEIN (UFD1), PUTATIVE (AFU_ORTHOLOGUE AFUA_4G04640)-RELATED"/>
    <property type="match status" value="1"/>
</dbReference>
<dbReference type="InterPro" id="IPR055417">
    <property type="entry name" value="UFD1_N1"/>
</dbReference>
<sequence>MEGEPPSLKWSAAFTAADPTAKDLRGDKIILPQSALEQLLAASTALSSSQAQPTPTSRSRYNPYISEQPQHAFYADSTQQLPNPLMFRLVNQANGNAVHAGIREFSAEEGEVALSPYLLDALGIDPQALAVPAQAQQDGKSVEDAVDLTDDAAADDTDNKPATTRPQITVHAKQLPKGTYVRLRPLEAGYDPEDWKSLLERQLRESYTTLTNGALLSVKGVKGGETFRFLVDKFLPEGDGVCVVDTDLEVDIEALNEEQARETVRQIMAKSQRAPGTAAGSSIGHEISIWKAAEGQVVPGDYVDYVLPSWDRSQPLQIEISGDVDAVDLFVSPKSTRQRAHPRDTEHVFGVFDATAGTKTLVIQPTNAELDGVDQLLISVHGYSGSGSGSGPDAAGSAPTPFTLRAQSTPNTTNEPTQVENQAGGPDEEQCTNCHQWVPKRTMVLHESFCRRNNIACPQCSEVFKKDSSEWQDHWHCAHDDAHGSSETSKAKHDDIFHTDRQCPNCPFQTNSIPDLARHRTSVCPGKIILCQFCHLEVPQEGDPFNPSAETLLSGLSAHEVADGARTADCHLCGKIVRLRDMTTHLKHHELDKAQRTKPPICRNPNCGRTLHGVGRGGAVGAGTRMGQGPGNNLGLCSLCFSPLYVQVHDPEGKALRRRIERRYLTQLLQGCGKKWCANAWCKTGRANLELEPKGSNTQTILPAIRPLMVAIPDSAEPMFFCVDETNHKRRGLAEMLAAEGVWELEWCVAACESEGAGDPERARGWLRDWAPTRAG</sequence>
<proteinExistence type="inferred from homology"/>
<dbReference type="Pfam" id="PF03152">
    <property type="entry name" value="UFD1_N1"/>
    <property type="match status" value="1"/>
</dbReference>
<feature type="region of interest" description="Disordered" evidence="3">
    <location>
        <begin position="384"/>
        <end position="429"/>
    </location>
</feature>
<evidence type="ECO:0000256" key="2">
    <source>
        <dbReference type="ARBA" id="ARBA00022786"/>
    </source>
</evidence>
<dbReference type="PANTHER" id="PTHR12555">
    <property type="entry name" value="UBIQUITIN FUSION DEGRADATON PROTEIN 1"/>
    <property type="match status" value="1"/>
</dbReference>
<feature type="domain" description="Ubiquitin-protein ligase E3A N-terminal zinc-binding" evidence="5">
    <location>
        <begin position="662"/>
        <end position="688"/>
    </location>
</feature>
<dbReference type="Pfam" id="PF24842">
    <property type="entry name" value="UFD1_N2"/>
    <property type="match status" value="1"/>
</dbReference>